<dbReference type="AlphaFoldDB" id="A0A917SW31"/>
<sequence length="185" mass="19412">MSIATSPTRTAGALTDPTGRWQIDATRSTLGVAVRVGVLATVHGRFQDVTGDLVMADDPLASQVTVSIRTASLTSGRSTVDSVLIGAGVVDTRRNPMLGFASCGVRPTAHPDRWLLDGLLATEGGLLDVTLEMATPQVLPDGSLRCHATGALPSRDAVRLLSRPGLERMLGRSMELDLVVVATRS</sequence>
<dbReference type="SMART" id="SM00867">
    <property type="entry name" value="YceI"/>
    <property type="match status" value="1"/>
</dbReference>
<evidence type="ECO:0000313" key="4">
    <source>
        <dbReference type="Proteomes" id="UP000655208"/>
    </source>
</evidence>
<feature type="domain" description="Lipid/polyisoprenoid-binding YceI-like" evidence="2">
    <location>
        <begin position="20"/>
        <end position="183"/>
    </location>
</feature>
<evidence type="ECO:0000256" key="1">
    <source>
        <dbReference type="ARBA" id="ARBA00008812"/>
    </source>
</evidence>
<comment type="similarity">
    <text evidence="1">Belongs to the UPF0312 family.</text>
</comment>
<evidence type="ECO:0000313" key="3">
    <source>
        <dbReference type="EMBL" id="GGM00462.1"/>
    </source>
</evidence>
<dbReference type="Gene3D" id="2.40.128.110">
    <property type="entry name" value="Lipid/polyisoprenoid-binding, YceI-like"/>
    <property type="match status" value="1"/>
</dbReference>
<dbReference type="Pfam" id="PF04264">
    <property type="entry name" value="YceI"/>
    <property type="match status" value="1"/>
</dbReference>
<comment type="caution">
    <text evidence="3">The sequence shown here is derived from an EMBL/GenBank/DDBJ whole genome shotgun (WGS) entry which is preliminary data.</text>
</comment>
<accession>A0A917SW31</accession>
<keyword evidence="4" id="KW-1185">Reference proteome</keyword>
<evidence type="ECO:0000259" key="2">
    <source>
        <dbReference type="SMART" id="SM00867"/>
    </source>
</evidence>
<proteinExistence type="inferred from homology"/>
<dbReference type="PANTHER" id="PTHR34406:SF1">
    <property type="entry name" value="PROTEIN YCEI"/>
    <property type="match status" value="1"/>
</dbReference>
<gene>
    <name evidence="3" type="ORF">GCM10011594_20650</name>
</gene>
<organism evidence="3 4">
    <name type="scientific">Nakamurella endophytica</name>
    <dbReference type="NCBI Taxonomy" id="1748367"/>
    <lineage>
        <taxon>Bacteria</taxon>
        <taxon>Bacillati</taxon>
        <taxon>Actinomycetota</taxon>
        <taxon>Actinomycetes</taxon>
        <taxon>Nakamurellales</taxon>
        <taxon>Nakamurellaceae</taxon>
        <taxon>Nakamurella</taxon>
    </lineage>
</organism>
<dbReference type="Proteomes" id="UP000655208">
    <property type="component" value="Unassembled WGS sequence"/>
</dbReference>
<reference evidence="3" key="2">
    <citation type="submission" date="2020-09" db="EMBL/GenBank/DDBJ databases">
        <authorList>
            <person name="Sun Q."/>
            <person name="Zhou Y."/>
        </authorList>
    </citation>
    <scope>NUCLEOTIDE SEQUENCE</scope>
    <source>
        <strain evidence="3">CGMCC 4.7308</strain>
    </source>
</reference>
<reference evidence="3" key="1">
    <citation type="journal article" date="2014" name="Int. J. Syst. Evol. Microbiol.">
        <title>Complete genome sequence of Corynebacterium casei LMG S-19264T (=DSM 44701T), isolated from a smear-ripened cheese.</title>
        <authorList>
            <consortium name="US DOE Joint Genome Institute (JGI-PGF)"/>
            <person name="Walter F."/>
            <person name="Albersmeier A."/>
            <person name="Kalinowski J."/>
            <person name="Ruckert C."/>
        </authorList>
    </citation>
    <scope>NUCLEOTIDE SEQUENCE</scope>
    <source>
        <strain evidence="3">CGMCC 4.7308</strain>
    </source>
</reference>
<dbReference type="EMBL" id="BMNA01000003">
    <property type="protein sequence ID" value="GGM00462.1"/>
    <property type="molecule type" value="Genomic_DNA"/>
</dbReference>
<dbReference type="SUPFAM" id="SSF101874">
    <property type="entry name" value="YceI-like"/>
    <property type="match status" value="1"/>
</dbReference>
<dbReference type="InterPro" id="IPR007372">
    <property type="entry name" value="Lipid/polyisoprenoid-bd_YceI"/>
</dbReference>
<protein>
    <recommendedName>
        <fullName evidence="2">Lipid/polyisoprenoid-binding YceI-like domain-containing protein</fullName>
    </recommendedName>
</protein>
<dbReference type="PANTHER" id="PTHR34406">
    <property type="entry name" value="PROTEIN YCEI"/>
    <property type="match status" value="1"/>
</dbReference>
<dbReference type="RefSeq" id="WP_188941390.1">
    <property type="nucleotide sequence ID" value="NZ_BMNA01000003.1"/>
</dbReference>
<name>A0A917SW31_9ACTN</name>
<dbReference type="InterPro" id="IPR036761">
    <property type="entry name" value="TTHA0802/YceI-like_sf"/>
</dbReference>